<dbReference type="GO" id="GO:0003676">
    <property type="term" value="F:nucleic acid binding"/>
    <property type="evidence" value="ECO:0007669"/>
    <property type="project" value="InterPro"/>
</dbReference>
<keyword evidence="1" id="KW-0645">Protease</keyword>
<evidence type="ECO:0000259" key="2">
    <source>
        <dbReference type="PROSITE" id="PS50994"/>
    </source>
</evidence>
<dbReference type="InterPro" id="IPR054722">
    <property type="entry name" value="PolX-like_BBD"/>
</dbReference>
<proteinExistence type="predicted"/>
<feature type="domain" description="Integrase catalytic" evidence="2">
    <location>
        <begin position="399"/>
        <end position="505"/>
    </location>
</feature>
<dbReference type="Gene3D" id="3.30.420.10">
    <property type="entry name" value="Ribonuclease H-like superfamily/Ribonuclease H"/>
    <property type="match status" value="1"/>
</dbReference>
<dbReference type="Pfam" id="PF13976">
    <property type="entry name" value="gag_pre-integrs"/>
    <property type="match status" value="1"/>
</dbReference>
<dbReference type="GO" id="GO:0008233">
    <property type="term" value="F:peptidase activity"/>
    <property type="evidence" value="ECO:0007669"/>
    <property type="project" value="UniProtKB-KW"/>
</dbReference>
<dbReference type="Pfam" id="PF25597">
    <property type="entry name" value="SH3_retrovirus"/>
    <property type="match status" value="1"/>
</dbReference>
<accession>A5BZ55</accession>
<dbReference type="InterPro" id="IPR025724">
    <property type="entry name" value="GAG-pre-integrase_dom"/>
</dbReference>
<dbReference type="InterPro" id="IPR036397">
    <property type="entry name" value="RNaseH_sf"/>
</dbReference>
<dbReference type="InterPro" id="IPR039537">
    <property type="entry name" value="Retrotran_Ty1/copia-like"/>
</dbReference>
<dbReference type="PANTHER" id="PTHR42648:SF28">
    <property type="entry name" value="TRANSPOSON-ENCODED PROTEIN WITH RIBONUCLEASE H-LIKE AND RETROVIRUS ZINC FINGER-LIKE DOMAINS"/>
    <property type="match status" value="1"/>
</dbReference>
<dbReference type="AlphaFoldDB" id="A5BZ55"/>
<dbReference type="GO" id="GO:0006508">
    <property type="term" value="P:proteolysis"/>
    <property type="evidence" value="ECO:0007669"/>
    <property type="project" value="UniProtKB-KW"/>
</dbReference>
<gene>
    <name evidence="3" type="ORF">VITISV_025094</name>
</gene>
<sequence>MNSTSSIFVNVNNIPVLNGTNFKKWKEHVIIVLECMDLDYALRENRPPNLTSASTAEQSLMIMNHSIPEAIRAAIPEKTRAKTLLDQITNRFAANEKVETNTILSKLVSMRYKGKENISEYIMELSNLVTRLKALKLELSKDILVHLFVQEEERLKQEKIENAHLASTSQGFGTSILLNFVCLEINLAIVSTNTWWIDTGATTHKSDTMQGCLRSQMPTDGERYIYVGNDNKAAVKAIGLFRLQLDSGCTLDLEETFVVLPFRRNLIYVSCLDKCGYYCSFRNGMISLYLNSNVIGTGNLTDKLYKLNIKVTNGNETLHSSNYGIKRLGHISNQRIQRLVSKGILDPLDFSDFQVCIECIKGKQTNMRKKDVNRCSDVLELIHTDICVEVENQLSKKIKVVRSDHGDEYYSRYDGSGEQRPEPFAKYLMECGIVSQYTMPRTPIQNDIAEKRNHTLKDMVRSMISHSTLPESLWGEVVKTVVYILNRVPSKTVAKTPYKLWTGKKPSIRHLHVWGCPAEARSYKPNEKKLDSRTVSCYFVGYSKRSRGFKFYDLSTRSLFETGNAKFIEDEHEFDMGLEDDPISVSQVKQSSDFEKWIEAMKDERKSMKDNGVWDLVELPKGTKWDSKGNIIRYKARLVTKGIQIYRDRSRGIFGLSQKAYIDKVLSIFGMSNCALGDMLVAKVDKFSLHQCPKNELEKKDMERFPYASAIGSLMYAQVCTRPDIAYIVGMLGRYLSNPGMDHWKKAKQVMRYLQRTKDYMLTYRRSNHLEIVGYSDFDFMRCLDSRRSTSGYIFMLVGGALQIVDGIEKPLRINCDNKAAKLYSKNNRRFVKSSESSSINYTHKHKLHDCGSAH</sequence>
<dbReference type="PROSITE" id="PS50994">
    <property type="entry name" value="INTEGRASE"/>
    <property type="match status" value="1"/>
</dbReference>
<dbReference type="EMBL" id="AM476490">
    <property type="protein sequence ID" value="CAN83745.1"/>
    <property type="molecule type" value="Genomic_DNA"/>
</dbReference>
<evidence type="ECO:0000313" key="3">
    <source>
        <dbReference type="EMBL" id="CAN83745.1"/>
    </source>
</evidence>
<reference evidence="3" key="1">
    <citation type="journal article" date="2007" name="PLoS ONE">
        <title>The first genome sequence of an elite grapevine cultivar (Pinot noir Vitis vinifera L.): coping with a highly heterozygous genome.</title>
        <authorList>
            <person name="Velasco R."/>
            <person name="Zharkikh A."/>
            <person name="Troggio M."/>
            <person name="Cartwright D.A."/>
            <person name="Cestaro A."/>
            <person name="Pruss D."/>
            <person name="Pindo M."/>
            <person name="FitzGerald L.M."/>
            <person name="Vezzulli S."/>
            <person name="Reid J."/>
            <person name="Malacarne G."/>
            <person name="Iliev D."/>
            <person name="Coppola G."/>
            <person name="Wardell B."/>
            <person name="Micheletti D."/>
            <person name="Macalma T."/>
            <person name="Facci M."/>
            <person name="Mitchell J.T."/>
            <person name="Perazzolli M."/>
            <person name="Eldredge G."/>
            <person name="Gatto P."/>
            <person name="Oyzerski R."/>
            <person name="Moretto M."/>
            <person name="Gutin N."/>
            <person name="Stefanini M."/>
            <person name="Chen Y."/>
            <person name="Segala C."/>
            <person name="Davenport C."/>
            <person name="Dematte L."/>
            <person name="Mraz A."/>
            <person name="Battilana J."/>
            <person name="Stormo K."/>
            <person name="Costa F."/>
            <person name="Tao Q."/>
            <person name="Si-Ammour A."/>
            <person name="Harkins T."/>
            <person name="Lackey A."/>
            <person name="Perbost C."/>
            <person name="Taillon B."/>
            <person name="Stella A."/>
            <person name="Solovyev V."/>
            <person name="Fawcett J.A."/>
            <person name="Sterck L."/>
            <person name="Vandepoele K."/>
            <person name="Grando S.M."/>
            <person name="Toppo S."/>
            <person name="Moser C."/>
            <person name="Lanchbury J."/>
            <person name="Bogden R."/>
            <person name="Skolnick M."/>
            <person name="Sgaramella V."/>
            <person name="Bhatnagar S.K."/>
            <person name="Fontana P."/>
            <person name="Gutin A."/>
            <person name="Van de Peer Y."/>
            <person name="Salamini F."/>
            <person name="Viola R."/>
        </authorList>
    </citation>
    <scope>NUCLEOTIDE SEQUENCE</scope>
</reference>
<name>A5BZ55_VITVI</name>
<dbReference type="GO" id="GO:0015074">
    <property type="term" value="P:DNA integration"/>
    <property type="evidence" value="ECO:0007669"/>
    <property type="project" value="InterPro"/>
</dbReference>
<organism evidence="3">
    <name type="scientific">Vitis vinifera</name>
    <name type="common">Grape</name>
    <dbReference type="NCBI Taxonomy" id="29760"/>
    <lineage>
        <taxon>Eukaryota</taxon>
        <taxon>Viridiplantae</taxon>
        <taxon>Streptophyta</taxon>
        <taxon>Embryophyta</taxon>
        <taxon>Tracheophyta</taxon>
        <taxon>Spermatophyta</taxon>
        <taxon>Magnoliopsida</taxon>
        <taxon>eudicotyledons</taxon>
        <taxon>Gunneridae</taxon>
        <taxon>Pentapetalae</taxon>
        <taxon>rosids</taxon>
        <taxon>Vitales</taxon>
        <taxon>Vitaceae</taxon>
        <taxon>Viteae</taxon>
        <taxon>Vitis</taxon>
    </lineage>
</organism>
<protein>
    <recommendedName>
        <fullName evidence="2">Integrase catalytic domain-containing protein</fullName>
    </recommendedName>
</protein>
<dbReference type="Pfam" id="PF22936">
    <property type="entry name" value="Pol_BBD"/>
    <property type="match status" value="1"/>
</dbReference>
<dbReference type="InterPro" id="IPR001584">
    <property type="entry name" value="Integrase_cat-core"/>
</dbReference>
<dbReference type="Pfam" id="PF14223">
    <property type="entry name" value="Retrotran_gag_2"/>
    <property type="match status" value="1"/>
</dbReference>
<dbReference type="InterPro" id="IPR057670">
    <property type="entry name" value="SH3_retrovirus"/>
</dbReference>
<evidence type="ECO:0000256" key="1">
    <source>
        <dbReference type="ARBA" id="ARBA00022670"/>
    </source>
</evidence>
<dbReference type="InterPro" id="IPR012337">
    <property type="entry name" value="RNaseH-like_sf"/>
</dbReference>
<dbReference type="PANTHER" id="PTHR42648">
    <property type="entry name" value="TRANSPOSASE, PUTATIVE-RELATED"/>
    <property type="match status" value="1"/>
</dbReference>
<dbReference type="SUPFAM" id="SSF53098">
    <property type="entry name" value="Ribonuclease H-like"/>
    <property type="match status" value="1"/>
</dbReference>
<keyword evidence="1" id="KW-0378">Hydrolase</keyword>